<dbReference type="Proteomes" id="UP000182589">
    <property type="component" value="Unassembled WGS sequence"/>
</dbReference>
<reference evidence="5" key="3">
    <citation type="submission" date="2023-02" db="EMBL/GenBank/DDBJ databases">
        <title>Proposal of a novel subspecies: Alicyclobacillus hesperidum subspecies aegle.</title>
        <authorList>
            <person name="Goto K."/>
            <person name="Fujii T."/>
            <person name="Yasui K."/>
            <person name="Mochida K."/>
            <person name="Kato-Tanaka Y."/>
            <person name="Morohoshi S."/>
            <person name="An S.Y."/>
            <person name="Kasai H."/>
            <person name="Yokota A."/>
        </authorList>
    </citation>
    <scope>NUCLEOTIDE SEQUENCE</scope>
    <source>
        <strain evidence="5">DSM 12766</strain>
    </source>
</reference>
<evidence type="ECO:0000256" key="2">
    <source>
        <dbReference type="ARBA" id="ARBA00022723"/>
    </source>
</evidence>
<dbReference type="AlphaFoldDB" id="A0A1H2Y2D7"/>
<dbReference type="NCBIfam" id="TIGR00003">
    <property type="entry name" value="copper ion binding protein"/>
    <property type="match status" value="1"/>
</dbReference>
<keyword evidence="3" id="KW-0186">Copper</keyword>
<feature type="domain" description="HMA" evidence="4">
    <location>
        <begin position="3"/>
        <end position="69"/>
    </location>
</feature>
<organism evidence="6 7">
    <name type="scientific">Alicyclobacillus hesperidum</name>
    <dbReference type="NCBI Taxonomy" id="89784"/>
    <lineage>
        <taxon>Bacteria</taxon>
        <taxon>Bacillati</taxon>
        <taxon>Bacillota</taxon>
        <taxon>Bacilli</taxon>
        <taxon>Bacillales</taxon>
        <taxon>Alicyclobacillaceae</taxon>
        <taxon>Alicyclobacillus</taxon>
    </lineage>
</organism>
<proteinExistence type="predicted"/>
<gene>
    <name evidence="5" type="ORF">Heshes_26030</name>
    <name evidence="6" type="ORF">SAMN04489725_12716</name>
</gene>
<dbReference type="EMBL" id="BSRA01000019">
    <property type="protein sequence ID" value="GLV14919.1"/>
    <property type="molecule type" value="Genomic_DNA"/>
</dbReference>
<evidence type="ECO:0000256" key="1">
    <source>
        <dbReference type="ARBA" id="ARBA00015313"/>
    </source>
</evidence>
<evidence type="ECO:0000313" key="5">
    <source>
        <dbReference type="EMBL" id="GLV14919.1"/>
    </source>
</evidence>
<dbReference type="InterPro" id="IPR001802">
    <property type="entry name" value="MerP/CopZ"/>
</dbReference>
<dbReference type="Pfam" id="PF00403">
    <property type="entry name" value="HMA"/>
    <property type="match status" value="1"/>
</dbReference>
<dbReference type="RefSeq" id="WP_074693810.1">
    <property type="nucleotide sequence ID" value="NZ_BSRA01000019.1"/>
</dbReference>
<dbReference type="InterPro" id="IPR006122">
    <property type="entry name" value="HMA_Cu_ion-bd"/>
</dbReference>
<keyword evidence="2" id="KW-0479">Metal-binding</keyword>
<dbReference type="SUPFAM" id="SSF55008">
    <property type="entry name" value="HMA, heavy metal-associated domain"/>
    <property type="match status" value="1"/>
</dbReference>
<dbReference type="PANTHER" id="PTHR46594">
    <property type="entry name" value="P-TYPE CATION-TRANSPORTING ATPASE"/>
    <property type="match status" value="1"/>
</dbReference>
<dbReference type="Gene3D" id="3.30.70.100">
    <property type="match status" value="1"/>
</dbReference>
<dbReference type="STRING" id="89784.SAMN04489725_12716"/>
<sequence length="69" mass="7284">MDTTTTIAIQGMTCSGCVQSVSKALHAIAGVQNVDVSLEQHQATVTFDNTKVTVEQLKEAIEDAGYDVA</sequence>
<dbReference type="InterPro" id="IPR006121">
    <property type="entry name" value="HMA_dom"/>
</dbReference>
<dbReference type="PANTHER" id="PTHR46594:SF4">
    <property type="entry name" value="P-TYPE CATION-TRANSPORTING ATPASE"/>
    <property type="match status" value="1"/>
</dbReference>
<dbReference type="GO" id="GO:0005507">
    <property type="term" value="F:copper ion binding"/>
    <property type="evidence" value="ECO:0007669"/>
    <property type="project" value="InterPro"/>
</dbReference>
<dbReference type="InterPro" id="IPR036163">
    <property type="entry name" value="HMA_dom_sf"/>
</dbReference>
<accession>A0A1H2Y2D7</accession>
<keyword evidence="7" id="KW-1185">Reference proteome</keyword>
<dbReference type="CDD" id="cd00371">
    <property type="entry name" value="HMA"/>
    <property type="match status" value="1"/>
</dbReference>
<dbReference type="Proteomes" id="UP001157137">
    <property type="component" value="Unassembled WGS sequence"/>
</dbReference>
<name>A0A1H2Y2D7_9BACL</name>
<dbReference type="InterPro" id="IPR017969">
    <property type="entry name" value="Heavy-metal-associated_CS"/>
</dbReference>
<evidence type="ECO:0000256" key="3">
    <source>
        <dbReference type="ARBA" id="ARBA00023008"/>
    </source>
</evidence>
<dbReference type="PROSITE" id="PS01047">
    <property type="entry name" value="HMA_1"/>
    <property type="match status" value="1"/>
</dbReference>
<dbReference type="EMBL" id="FNOJ01000027">
    <property type="protein sequence ID" value="SDW99373.1"/>
    <property type="molecule type" value="Genomic_DNA"/>
</dbReference>
<dbReference type="PROSITE" id="PS50846">
    <property type="entry name" value="HMA_2"/>
    <property type="match status" value="1"/>
</dbReference>
<reference evidence="6" key="1">
    <citation type="submission" date="2016-10" db="EMBL/GenBank/DDBJ databases">
        <authorList>
            <person name="de Groot N.N."/>
        </authorList>
    </citation>
    <scope>NUCLEOTIDE SEQUENCE [LARGE SCALE GENOMIC DNA]</scope>
    <source>
        <strain evidence="6">DSM 12489</strain>
    </source>
</reference>
<evidence type="ECO:0000313" key="6">
    <source>
        <dbReference type="EMBL" id="SDW99373.1"/>
    </source>
</evidence>
<evidence type="ECO:0000313" key="7">
    <source>
        <dbReference type="Proteomes" id="UP000182589"/>
    </source>
</evidence>
<evidence type="ECO:0000259" key="4">
    <source>
        <dbReference type="PROSITE" id="PS50846"/>
    </source>
</evidence>
<reference evidence="7" key="2">
    <citation type="submission" date="2016-10" db="EMBL/GenBank/DDBJ databases">
        <authorList>
            <person name="Varghese N."/>
        </authorList>
    </citation>
    <scope>NUCLEOTIDE SEQUENCE [LARGE SCALE GENOMIC DNA]</scope>
    <source>
        <strain evidence="7">DSM 12489</strain>
    </source>
</reference>
<dbReference type="FunFam" id="3.30.70.100:FF:000005">
    <property type="entry name" value="Copper-exporting P-type ATPase A"/>
    <property type="match status" value="1"/>
</dbReference>
<dbReference type="PRINTS" id="PR00946">
    <property type="entry name" value="HGSCAVENGER"/>
</dbReference>
<protein>
    <recommendedName>
        <fullName evidence="1">Copper chaperone CopZ</fullName>
    </recommendedName>
</protein>